<feature type="domain" description="DUF1707" evidence="2">
    <location>
        <begin position="10"/>
        <end position="61"/>
    </location>
</feature>
<dbReference type="EMBL" id="JBDLNV010000002">
    <property type="protein sequence ID" value="MFM1723138.1"/>
    <property type="molecule type" value="Genomic_DNA"/>
</dbReference>
<dbReference type="Proteomes" id="UP001629745">
    <property type="component" value="Unassembled WGS sequence"/>
</dbReference>
<comment type="caution">
    <text evidence="3">The sequence shown here is derived from an EMBL/GenBank/DDBJ whole genome shotgun (WGS) entry which is preliminary data.</text>
</comment>
<dbReference type="RefSeq" id="WP_420163695.1">
    <property type="nucleotide sequence ID" value="NZ_JBDLNV010000002.1"/>
</dbReference>
<accession>A0ABW9FDD7</accession>
<keyword evidence="4" id="KW-1185">Reference proteome</keyword>
<dbReference type="PANTHER" id="PTHR40763">
    <property type="entry name" value="MEMBRANE PROTEIN-RELATED"/>
    <property type="match status" value="1"/>
</dbReference>
<reference evidence="3 4" key="1">
    <citation type="submission" date="2023-11" db="EMBL/GenBank/DDBJ databases">
        <authorList>
            <person name="Val-Calvo J."/>
            <person name="Scortti M."/>
            <person name="Vazquez-Boland J."/>
        </authorList>
    </citation>
    <scope>NUCLEOTIDE SEQUENCE [LARGE SCALE GENOMIC DNA]</scope>
    <source>
        <strain evidence="3 4">PAM 2766</strain>
    </source>
</reference>
<keyword evidence="1" id="KW-0812">Transmembrane</keyword>
<dbReference type="Pfam" id="PF08044">
    <property type="entry name" value="DUF1707"/>
    <property type="match status" value="1"/>
</dbReference>
<keyword evidence="1" id="KW-1133">Transmembrane helix</keyword>
<evidence type="ECO:0000256" key="1">
    <source>
        <dbReference type="SAM" id="Phobius"/>
    </source>
</evidence>
<name>A0ABW9FDD7_9NOCA</name>
<keyword evidence="1" id="KW-0472">Membrane</keyword>
<gene>
    <name evidence="3" type="ORF">ABEU20_001699</name>
</gene>
<protein>
    <submittedName>
        <fullName evidence="3">DUF1707 domain-containing protein</fullName>
    </submittedName>
</protein>
<feature type="transmembrane region" description="Helical" evidence="1">
    <location>
        <begin position="81"/>
        <end position="102"/>
    </location>
</feature>
<proteinExistence type="predicted"/>
<evidence type="ECO:0000259" key="2">
    <source>
        <dbReference type="Pfam" id="PF08044"/>
    </source>
</evidence>
<evidence type="ECO:0000313" key="4">
    <source>
        <dbReference type="Proteomes" id="UP001629745"/>
    </source>
</evidence>
<organism evidence="3 4">
    <name type="scientific">Rhodococcus parequi</name>
    <dbReference type="NCBI Taxonomy" id="3137122"/>
    <lineage>
        <taxon>Bacteria</taxon>
        <taxon>Bacillati</taxon>
        <taxon>Actinomycetota</taxon>
        <taxon>Actinomycetes</taxon>
        <taxon>Mycobacteriales</taxon>
        <taxon>Nocardiaceae</taxon>
        <taxon>Rhodococcus</taxon>
    </lineage>
</organism>
<sequence>MPERAPARKRARDIDRAQTCALLDAGYGEGQLDPAEYQNRTAQAMTAKTLGELASLVADLQIPEHLAEAARESTPAPRTRLSGRAVAAIAVAVAAVCATAVYTNRGDDTPPQTVVAAEQAPIAGGEPEPIVVEAFDPVSPEGVRNFLRRYQQQFGDLQVDDVIFYRTYVFLTRALPDQPHREQDWSFRGGFSTSGAPDARTLDTVTVDLATVDVDRLAEVLATGPGRVGLPSAKVEHIFVRPDSSDDALVSVLFQDQDERTGMIDTRMDGTVVDVSRAEGR</sequence>
<dbReference type="InterPro" id="IPR012551">
    <property type="entry name" value="DUF1707_SHOCT-like"/>
</dbReference>
<dbReference type="PANTHER" id="PTHR40763:SF4">
    <property type="entry name" value="DUF1707 DOMAIN-CONTAINING PROTEIN"/>
    <property type="match status" value="1"/>
</dbReference>
<evidence type="ECO:0000313" key="3">
    <source>
        <dbReference type="EMBL" id="MFM1723138.1"/>
    </source>
</evidence>